<dbReference type="EMBL" id="CAADFR010000001">
    <property type="protein sequence ID" value="VFK36396.1"/>
    <property type="molecule type" value="Genomic_DNA"/>
</dbReference>
<gene>
    <name evidence="3" type="ORF">BECKSD772E_GA0070983_100160</name>
    <name evidence="2" type="ORF">BECKSD772F_GA0070984_100161</name>
</gene>
<organism evidence="3">
    <name type="scientific">Candidatus Kentrum sp. SD</name>
    <dbReference type="NCBI Taxonomy" id="2126332"/>
    <lineage>
        <taxon>Bacteria</taxon>
        <taxon>Pseudomonadati</taxon>
        <taxon>Pseudomonadota</taxon>
        <taxon>Gammaproteobacteria</taxon>
        <taxon>Candidatus Kentrum</taxon>
    </lineage>
</organism>
<dbReference type="EMBL" id="CAADFU010000001">
    <property type="protein sequence ID" value="VFK38637.1"/>
    <property type="molecule type" value="Genomic_DNA"/>
</dbReference>
<feature type="region of interest" description="Disordered" evidence="1">
    <location>
        <begin position="1"/>
        <end position="20"/>
    </location>
</feature>
<evidence type="ECO:0000313" key="3">
    <source>
        <dbReference type="EMBL" id="VFK38637.1"/>
    </source>
</evidence>
<evidence type="ECO:0000313" key="2">
    <source>
        <dbReference type="EMBL" id="VFK36396.1"/>
    </source>
</evidence>
<protein>
    <submittedName>
        <fullName evidence="3">Uncharacterized protein</fullName>
    </submittedName>
</protein>
<feature type="compositionally biased region" description="Acidic residues" evidence="1">
    <location>
        <begin position="1"/>
        <end position="13"/>
    </location>
</feature>
<dbReference type="Gene3D" id="3.40.50.1460">
    <property type="match status" value="1"/>
</dbReference>
<evidence type="ECO:0000256" key="1">
    <source>
        <dbReference type="SAM" id="MobiDB-lite"/>
    </source>
</evidence>
<name>A0A450YAT1_9GAMM</name>
<dbReference type="AlphaFoldDB" id="A0A450YAT1"/>
<accession>A0A450YAT1</accession>
<sequence>MGVGDYESDEVNDLEGPPNGVQRIYELLTNEKGGYGFPKKNVCKLVDKDATTKNFKDAFEKGLIDRARKG</sequence>
<reference evidence="3" key="1">
    <citation type="submission" date="2019-02" db="EMBL/GenBank/DDBJ databases">
        <authorList>
            <person name="Gruber-Vodicka R. H."/>
            <person name="Seah K. B. B."/>
        </authorList>
    </citation>
    <scope>NUCLEOTIDE SEQUENCE</scope>
    <source>
        <strain evidence="3">BECK_S1320</strain>
        <strain evidence="2">BECK_S1321</strain>
    </source>
</reference>
<proteinExistence type="predicted"/>